<sequence length="41" mass="4881">MEVCIIKHGQRDKKFLLAIIFLENKNIRYHSKPLDIISLIE</sequence>
<name>B8I552_RUMCH</name>
<evidence type="ECO:0000313" key="1">
    <source>
        <dbReference type="EMBL" id="ACL74632.1"/>
    </source>
</evidence>
<accession>B8I552</accession>
<dbReference type="STRING" id="394503.Ccel_0245"/>
<evidence type="ECO:0000313" key="2">
    <source>
        <dbReference type="Proteomes" id="UP000001349"/>
    </source>
</evidence>
<dbReference type="HOGENOM" id="CLU_3267992_0_0_9"/>
<keyword evidence="2" id="KW-1185">Reference proteome</keyword>
<reference evidence="1 2" key="1">
    <citation type="submission" date="2009-01" db="EMBL/GenBank/DDBJ databases">
        <title>Complete sequence of Clostridium cellulolyticum H10.</title>
        <authorList>
            <consortium name="US DOE Joint Genome Institute"/>
            <person name="Lucas S."/>
            <person name="Copeland A."/>
            <person name="Lapidus A."/>
            <person name="Glavina del Rio T."/>
            <person name="Dalin E."/>
            <person name="Tice H."/>
            <person name="Bruce D."/>
            <person name="Goodwin L."/>
            <person name="Pitluck S."/>
            <person name="Chertkov O."/>
            <person name="Saunders E."/>
            <person name="Brettin T."/>
            <person name="Detter J.C."/>
            <person name="Han C."/>
            <person name="Larimer F."/>
            <person name="Land M."/>
            <person name="Hauser L."/>
            <person name="Kyrpides N."/>
            <person name="Ivanova N."/>
            <person name="Zhou J."/>
            <person name="Richardson P."/>
        </authorList>
    </citation>
    <scope>NUCLEOTIDE SEQUENCE [LARGE SCALE GENOMIC DNA]</scope>
    <source>
        <strain evidence="2">ATCC 35319 / DSM 5812 / JCM 6584 / H10</strain>
    </source>
</reference>
<protein>
    <submittedName>
        <fullName evidence="1">Uncharacterized protein</fullName>
    </submittedName>
</protein>
<organism evidence="1 2">
    <name type="scientific">Ruminiclostridium cellulolyticum (strain ATCC 35319 / DSM 5812 / JCM 6584 / H10)</name>
    <name type="common">Clostridium cellulolyticum</name>
    <dbReference type="NCBI Taxonomy" id="394503"/>
    <lineage>
        <taxon>Bacteria</taxon>
        <taxon>Bacillati</taxon>
        <taxon>Bacillota</taxon>
        <taxon>Clostridia</taxon>
        <taxon>Eubacteriales</taxon>
        <taxon>Oscillospiraceae</taxon>
        <taxon>Ruminiclostridium</taxon>
    </lineage>
</organism>
<gene>
    <name evidence="1" type="ordered locus">Ccel_0245</name>
</gene>
<dbReference type="Proteomes" id="UP000001349">
    <property type="component" value="Chromosome"/>
</dbReference>
<dbReference type="AlphaFoldDB" id="B8I552"/>
<dbReference type="KEGG" id="cce:Ccel_0245"/>
<proteinExistence type="predicted"/>
<dbReference type="EMBL" id="CP001348">
    <property type="protein sequence ID" value="ACL74632.1"/>
    <property type="molecule type" value="Genomic_DNA"/>
</dbReference>